<dbReference type="RefSeq" id="XP_011132052.1">
    <property type="nucleotide sequence ID" value="XM_011133750.1"/>
</dbReference>
<gene>
    <name evidence="2" type="ORF">GNI_127490</name>
</gene>
<dbReference type="AlphaFoldDB" id="A0A023B1R9"/>
<feature type="region of interest" description="Disordered" evidence="1">
    <location>
        <begin position="112"/>
        <end position="134"/>
    </location>
</feature>
<proteinExistence type="predicted"/>
<feature type="region of interest" description="Disordered" evidence="1">
    <location>
        <begin position="332"/>
        <end position="357"/>
    </location>
</feature>
<sequence length="402" mass="44536">MECSCCPGNYGVEYVVAQPFYIRLLEAQPAIYVTASVHVYHDRTRWLGQTRERACGTAIPGATGATFACPAPVGLYIPAKLFRSRQAPLEGDILLDHSLALDDPSSIKDPLLSREDSSSRYKPSQSPTAQTPTELRNRIGNRIRRLQTFHEPTILPFFSLEFKIYARNPVGLTVPVAVGESEQYPFDSLQSLPGWDPVTLYDLTRPGSGFERGGSGSGAREKSSPRVAGRLRFSYGLALTEHPCPALNSVCAVHVSHTHRLPHELKTPPPPPCRALDAAAAEGLDDGLFPTPADAIRETLRRHLAPPDRGDPLLISDAELARILRPRYRSINPNAVSATGPNPDREKDPEKEGVYEKNNLNWTQKVMAHIYGRPEYDFTPVVAHSRHHTHHLSRHSSVYPQE</sequence>
<reference evidence="2" key="1">
    <citation type="submission" date="2013-12" db="EMBL/GenBank/DDBJ databases">
        <authorList>
            <person name="Omoto C.K."/>
            <person name="Sibley D."/>
            <person name="Venepally P."/>
            <person name="Hadjithomas M."/>
            <person name="Karamycheva S."/>
            <person name="Brunk B."/>
            <person name="Roos D."/>
            <person name="Caler E."/>
            <person name="Lorenzi H."/>
        </authorList>
    </citation>
    <scope>NUCLEOTIDE SEQUENCE</scope>
</reference>
<dbReference type="EMBL" id="AFNH02000951">
    <property type="protein sequence ID" value="EZG49268.1"/>
    <property type="molecule type" value="Genomic_DNA"/>
</dbReference>
<dbReference type="Proteomes" id="UP000019763">
    <property type="component" value="Unassembled WGS sequence"/>
</dbReference>
<accession>A0A023B1R9</accession>
<evidence type="ECO:0000313" key="3">
    <source>
        <dbReference type="Proteomes" id="UP000019763"/>
    </source>
</evidence>
<protein>
    <submittedName>
        <fullName evidence="2">Uncharacterized protein</fullName>
    </submittedName>
</protein>
<keyword evidence="3" id="KW-1185">Reference proteome</keyword>
<evidence type="ECO:0000256" key="1">
    <source>
        <dbReference type="SAM" id="MobiDB-lite"/>
    </source>
</evidence>
<feature type="compositionally biased region" description="Basic and acidic residues" evidence="1">
    <location>
        <begin position="343"/>
        <end position="355"/>
    </location>
</feature>
<feature type="compositionally biased region" description="Polar residues" evidence="1">
    <location>
        <begin position="120"/>
        <end position="134"/>
    </location>
</feature>
<dbReference type="VEuPathDB" id="CryptoDB:GNI_127490"/>
<dbReference type="GeneID" id="22914473"/>
<comment type="caution">
    <text evidence="2">The sequence shown here is derived from an EMBL/GenBank/DDBJ whole genome shotgun (WGS) entry which is preliminary data.</text>
</comment>
<evidence type="ECO:0000313" key="2">
    <source>
        <dbReference type="EMBL" id="EZG49268.1"/>
    </source>
</evidence>
<name>A0A023B1R9_GRENI</name>
<organism evidence="2 3">
    <name type="scientific">Gregarina niphandrodes</name>
    <name type="common">Septate eugregarine</name>
    <dbReference type="NCBI Taxonomy" id="110365"/>
    <lineage>
        <taxon>Eukaryota</taxon>
        <taxon>Sar</taxon>
        <taxon>Alveolata</taxon>
        <taxon>Apicomplexa</taxon>
        <taxon>Conoidasida</taxon>
        <taxon>Gregarinasina</taxon>
        <taxon>Eugregarinorida</taxon>
        <taxon>Gregarinidae</taxon>
        <taxon>Gregarina</taxon>
    </lineage>
</organism>